<dbReference type="EMBL" id="CP117411">
    <property type="protein sequence ID" value="WCT74483.1"/>
    <property type="molecule type" value="Genomic_DNA"/>
</dbReference>
<dbReference type="PANTHER" id="PTHR11552:SF147">
    <property type="entry name" value="CHOLINE DEHYDROGENASE, MITOCHONDRIAL"/>
    <property type="match status" value="1"/>
</dbReference>
<dbReference type="RefSeq" id="WP_273689534.1">
    <property type="nucleotide sequence ID" value="NZ_CP117411.1"/>
</dbReference>
<dbReference type="SUPFAM" id="SSF54373">
    <property type="entry name" value="FAD-linked reductases, C-terminal domain"/>
    <property type="match status" value="1"/>
</dbReference>
<dbReference type="Pfam" id="PF00732">
    <property type="entry name" value="GMC_oxred_N"/>
    <property type="match status" value="1"/>
</dbReference>
<protein>
    <submittedName>
        <fullName evidence="6">GMC family oxidoreductase N-terminal domain-containing protein</fullName>
    </submittedName>
</protein>
<keyword evidence="4" id="KW-0274">FAD</keyword>
<proteinExistence type="inferred from homology"/>
<dbReference type="Proteomes" id="UP001220395">
    <property type="component" value="Chromosome"/>
</dbReference>
<dbReference type="InterPro" id="IPR000172">
    <property type="entry name" value="GMC_OxRdtase_N"/>
</dbReference>
<organism evidence="6 7">
    <name type="scientific">Sphingomonas naphthae</name>
    <dbReference type="NCBI Taxonomy" id="1813468"/>
    <lineage>
        <taxon>Bacteria</taxon>
        <taxon>Pseudomonadati</taxon>
        <taxon>Pseudomonadota</taxon>
        <taxon>Alphaproteobacteria</taxon>
        <taxon>Sphingomonadales</taxon>
        <taxon>Sphingomonadaceae</taxon>
        <taxon>Sphingomonas</taxon>
    </lineage>
</organism>
<name>A0ABY7TN93_9SPHN</name>
<evidence type="ECO:0000256" key="4">
    <source>
        <dbReference type="ARBA" id="ARBA00022827"/>
    </source>
</evidence>
<sequence length="562" mass="59585">MTLPPSHADYVIVGGGSAGCVLASRLSEDPASTVILIEAGGDHAPGEEPADIADSFPRAATPAYMWPGLVATRDDGIAPRPFEQARVIGGGSSIMGMLALRGLPGDYEAWADAGAAGWGWADVLPWFRKLERDQDFGGPLHGSGGPVLIRRHRPADWPPFCRAMEAVLNQDGLPTIADLNGETHDGVGSVPMTNSPARRVSAASAYLTPQVRARPNLHILADQAVTQVRFDGRRAVGVRIGRGDAARTIDAGETIVSAGAIHSPALLMASGVGPAGFVVERRGVGQNLQNHPALAVSVVLSSAARQEAAIRPAFQNCVRYSSGRDDCAPGDLFMTILNKTGLHPVGARIGALMLSVYKSYSRGWVRPNPADPLGPPQFSFNLLSDPRDFARQVAALRQALSWLDQPAVKRVASDPFIPSNMALIRRLARDDAMSRTMGHAASALFSLPGPMRRALVRRGGVSLAGLAGDEAALGDIVRRHSVPTGHVVGTCRIGREDDADAVVDIECRVIGVDGLRVVDASVMPSIVRANTNIPVIMIAERMADRIRADRRARPQPAMETAQ</sequence>
<evidence type="ECO:0000259" key="5">
    <source>
        <dbReference type="PROSITE" id="PS00624"/>
    </source>
</evidence>
<dbReference type="InterPro" id="IPR007867">
    <property type="entry name" value="GMC_OxRtase_C"/>
</dbReference>
<dbReference type="InterPro" id="IPR012132">
    <property type="entry name" value="GMC_OxRdtase"/>
</dbReference>
<reference evidence="6 7" key="1">
    <citation type="submission" date="2023-02" db="EMBL/GenBank/DDBJ databases">
        <title>Genome sequence of Sphingomonas naphthae.</title>
        <authorList>
            <person name="Kim S."/>
            <person name="Heo J."/>
            <person name="Kwon S.-W."/>
        </authorList>
    </citation>
    <scope>NUCLEOTIDE SEQUENCE [LARGE SCALE GENOMIC DNA]</scope>
    <source>
        <strain evidence="6 7">KACC 18716</strain>
    </source>
</reference>
<keyword evidence="7" id="KW-1185">Reference proteome</keyword>
<accession>A0ABY7TN93</accession>
<dbReference type="Gene3D" id="3.30.410.40">
    <property type="match status" value="1"/>
</dbReference>
<keyword evidence="3" id="KW-0285">Flavoprotein</keyword>
<dbReference type="InterPro" id="IPR036188">
    <property type="entry name" value="FAD/NAD-bd_sf"/>
</dbReference>
<dbReference type="Pfam" id="PF05199">
    <property type="entry name" value="GMC_oxred_C"/>
    <property type="match status" value="1"/>
</dbReference>
<comment type="cofactor">
    <cofactor evidence="1">
        <name>FAD</name>
        <dbReference type="ChEBI" id="CHEBI:57692"/>
    </cofactor>
</comment>
<dbReference type="SUPFAM" id="SSF51905">
    <property type="entry name" value="FAD/NAD(P)-binding domain"/>
    <property type="match status" value="1"/>
</dbReference>
<gene>
    <name evidence="6" type="ORF">PQ455_04425</name>
</gene>
<dbReference type="PANTHER" id="PTHR11552">
    <property type="entry name" value="GLUCOSE-METHANOL-CHOLINE GMC OXIDOREDUCTASE"/>
    <property type="match status" value="1"/>
</dbReference>
<evidence type="ECO:0000313" key="7">
    <source>
        <dbReference type="Proteomes" id="UP001220395"/>
    </source>
</evidence>
<evidence type="ECO:0000256" key="2">
    <source>
        <dbReference type="ARBA" id="ARBA00010790"/>
    </source>
</evidence>
<evidence type="ECO:0000256" key="3">
    <source>
        <dbReference type="ARBA" id="ARBA00022630"/>
    </source>
</evidence>
<evidence type="ECO:0000313" key="6">
    <source>
        <dbReference type="EMBL" id="WCT74483.1"/>
    </source>
</evidence>
<evidence type="ECO:0000256" key="1">
    <source>
        <dbReference type="ARBA" id="ARBA00001974"/>
    </source>
</evidence>
<feature type="domain" description="Glucose-methanol-choline oxidoreductase N-terminal" evidence="5">
    <location>
        <begin position="259"/>
        <end position="273"/>
    </location>
</feature>
<dbReference type="PROSITE" id="PS00624">
    <property type="entry name" value="GMC_OXRED_2"/>
    <property type="match status" value="1"/>
</dbReference>
<comment type="similarity">
    <text evidence="2">Belongs to the GMC oxidoreductase family.</text>
</comment>
<dbReference type="PIRSF" id="PIRSF000137">
    <property type="entry name" value="Alcohol_oxidase"/>
    <property type="match status" value="1"/>
</dbReference>
<dbReference type="Gene3D" id="3.50.50.60">
    <property type="entry name" value="FAD/NAD(P)-binding domain"/>
    <property type="match status" value="2"/>
</dbReference>